<dbReference type="Proteomes" id="UP001501410">
    <property type="component" value="Unassembled WGS sequence"/>
</dbReference>
<reference evidence="2" key="1">
    <citation type="journal article" date="2019" name="Int. J. Syst. Evol. Microbiol.">
        <title>The Global Catalogue of Microorganisms (GCM) 10K type strain sequencing project: providing services to taxonomists for standard genome sequencing and annotation.</title>
        <authorList>
            <consortium name="The Broad Institute Genomics Platform"/>
            <consortium name="The Broad Institute Genome Sequencing Center for Infectious Disease"/>
            <person name="Wu L."/>
            <person name="Ma J."/>
        </authorList>
    </citation>
    <scope>NUCLEOTIDE SEQUENCE [LARGE SCALE GENOMIC DNA]</scope>
    <source>
        <strain evidence="2">JCM 31921</strain>
    </source>
</reference>
<gene>
    <name evidence="1" type="ORF">GCM10023092_09760</name>
</gene>
<evidence type="ECO:0000313" key="1">
    <source>
        <dbReference type="EMBL" id="GAA4451775.1"/>
    </source>
</evidence>
<keyword evidence="2" id="KW-1185">Reference proteome</keyword>
<dbReference type="EMBL" id="BAABEZ010000013">
    <property type="protein sequence ID" value="GAA4451775.1"/>
    <property type="molecule type" value="Genomic_DNA"/>
</dbReference>
<sequence length="164" mass="19139">MCEHSISAAAITERMKQEMYQPLDQLFSDVDTYLRNNTVCTEATDIFNDFLRLKWEYESLRNYELKLVFPSILKMFGAKNPDSNQISIADLQTLTKRKEVLICSMASEIEQEAERLSLPVDHPLFRLCSGIEQLLPPIRQEWNGMMDKWRQTCACFRSFETGNQ</sequence>
<organism evidence="1 2">
    <name type="scientific">Rurimicrobium arvi</name>
    <dbReference type="NCBI Taxonomy" id="2049916"/>
    <lineage>
        <taxon>Bacteria</taxon>
        <taxon>Pseudomonadati</taxon>
        <taxon>Bacteroidota</taxon>
        <taxon>Chitinophagia</taxon>
        <taxon>Chitinophagales</taxon>
        <taxon>Chitinophagaceae</taxon>
        <taxon>Rurimicrobium</taxon>
    </lineage>
</organism>
<evidence type="ECO:0008006" key="3">
    <source>
        <dbReference type="Google" id="ProtNLM"/>
    </source>
</evidence>
<proteinExistence type="predicted"/>
<name>A0ABP8MJP1_9BACT</name>
<accession>A0ABP8MJP1</accession>
<comment type="caution">
    <text evidence="1">The sequence shown here is derived from an EMBL/GenBank/DDBJ whole genome shotgun (WGS) entry which is preliminary data.</text>
</comment>
<dbReference type="RefSeq" id="WP_344823301.1">
    <property type="nucleotide sequence ID" value="NZ_BAABEZ010000013.1"/>
</dbReference>
<evidence type="ECO:0000313" key="2">
    <source>
        <dbReference type="Proteomes" id="UP001501410"/>
    </source>
</evidence>
<protein>
    <recommendedName>
        <fullName evidence="3">Dynein heavy chain linker domain-containing protein</fullName>
    </recommendedName>
</protein>